<protein>
    <submittedName>
        <fullName evidence="5">SGNH/GDSL hydrolase family protein</fullName>
    </submittedName>
</protein>
<evidence type="ECO:0000256" key="1">
    <source>
        <dbReference type="SAM" id="MobiDB-lite"/>
    </source>
</evidence>
<evidence type="ECO:0000313" key="6">
    <source>
        <dbReference type="Proteomes" id="UP001221686"/>
    </source>
</evidence>
<dbReference type="PANTHER" id="PTHR37834:SF2">
    <property type="entry name" value="ESTERASE, SGNH HYDROLASE-TYPE"/>
    <property type="match status" value="1"/>
</dbReference>
<keyword evidence="5" id="KW-0378">Hydrolase</keyword>
<evidence type="ECO:0000313" key="5">
    <source>
        <dbReference type="EMBL" id="MDC0723306.1"/>
    </source>
</evidence>
<dbReference type="InterPro" id="IPR052762">
    <property type="entry name" value="PCW_deacetylase/CE"/>
</dbReference>
<keyword evidence="6" id="KW-1185">Reference proteome</keyword>
<dbReference type="Pfam" id="PF13472">
    <property type="entry name" value="Lipase_GDSL_2"/>
    <property type="match status" value="1"/>
</dbReference>
<dbReference type="RefSeq" id="WP_272091850.1">
    <property type="nucleotide sequence ID" value="NZ_JAQNDL010000005.1"/>
</dbReference>
<dbReference type="GO" id="GO:0016787">
    <property type="term" value="F:hydrolase activity"/>
    <property type="evidence" value="ECO:0007669"/>
    <property type="project" value="UniProtKB-KW"/>
</dbReference>
<evidence type="ECO:0000259" key="3">
    <source>
        <dbReference type="Pfam" id="PF13472"/>
    </source>
</evidence>
<feature type="domain" description="Carbohydrate esterase 2 N-terminal" evidence="4">
    <location>
        <begin position="104"/>
        <end position="207"/>
    </location>
</feature>
<feature type="compositionally biased region" description="Low complexity" evidence="1">
    <location>
        <begin position="19"/>
        <end position="94"/>
    </location>
</feature>
<dbReference type="Proteomes" id="UP001221686">
    <property type="component" value="Unassembled WGS sequence"/>
</dbReference>
<organism evidence="5 6">
    <name type="scientific">Nannocystis bainbridge</name>
    <dbReference type="NCBI Taxonomy" id="2995303"/>
    <lineage>
        <taxon>Bacteria</taxon>
        <taxon>Pseudomonadati</taxon>
        <taxon>Myxococcota</taxon>
        <taxon>Polyangia</taxon>
        <taxon>Nannocystales</taxon>
        <taxon>Nannocystaceae</taxon>
        <taxon>Nannocystis</taxon>
    </lineage>
</organism>
<dbReference type="Gene3D" id="2.60.120.260">
    <property type="entry name" value="Galactose-binding domain-like"/>
    <property type="match status" value="1"/>
</dbReference>
<dbReference type="Gene3D" id="3.40.50.1110">
    <property type="entry name" value="SGNH hydrolase"/>
    <property type="match status" value="1"/>
</dbReference>
<evidence type="ECO:0000256" key="2">
    <source>
        <dbReference type="SAM" id="SignalP"/>
    </source>
</evidence>
<proteinExistence type="predicted"/>
<reference evidence="5 6" key="1">
    <citation type="submission" date="2022-11" db="EMBL/GenBank/DDBJ databases">
        <title>Minimal conservation of predation-associated metabolite biosynthetic gene clusters underscores biosynthetic potential of Myxococcota including descriptions for ten novel species: Archangium lansinium sp. nov., Myxococcus landrumus sp. nov., Nannocystis bai.</title>
        <authorList>
            <person name="Ahearne A."/>
            <person name="Stevens C."/>
            <person name="Dowd S."/>
        </authorList>
    </citation>
    <scope>NUCLEOTIDE SEQUENCE [LARGE SCALE GENOMIC DNA]</scope>
    <source>
        <strain evidence="5 6">BB15-2</strain>
    </source>
</reference>
<dbReference type="InterPro" id="IPR037461">
    <property type="entry name" value="CtCE2-like_dom"/>
</dbReference>
<keyword evidence="2" id="KW-0732">Signal</keyword>
<dbReference type="InterPro" id="IPR040794">
    <property type="entry name" value="CE2_N"/>
</dbReference>
<comment type="caution">
    <text evidence="5">The sequence shown here is derived from an EMBL/GenBank/DDBJ whole genome shotgun (WGS) entry which is preliminary data.</text>
</comment>
<evidence type="ECO:0000259" key="4">
    <source>
        <dbReference type="Pfam" id="PF17996"/>
    </source>
</evidence>
<feature type="domain" description="SGNH hydrolase-type esterase" evidence="3">
    <location>
        <begin position="215"/>
        <end position="403"/>
    </location>
</feature>
<dbReference type="PANTHER" id="PTHR37834">
    <property type="entry name" value="GDSL-LIKE LIPASE/ACYLHYDROLASE DOMAIN PROTEIN (AFU_ORTHOLOGUE AFUA_2G00620)"/>
    <property type="match status" value="1"/>
</dbReference>
<name>A0ABT5EBS3_9BACT</name>
<feature type="chain" id="PRO_5046389922" evidence="2">
    <location>
        <begin position="19"/>
        <end position="419"/>
    </location>
</feature>
<dbReference type="SUPFAM" id="SSF52266">
    <property type="entry name" value="SGNH hydrolase"/>
    <property type="match status" value="1"/>
</dbReference>
<feature type="signal peptide" evidence="2">
    <location>
        <begin position="1"/>
        <end position="18"/>
    </location>
</feature>
<dbReference type="InterPro" id="IPR036514">
    <property type="entry name" value="SGNH_hydro_sf"/>
</dbReference>
<gene>
    <name evidence="5" type="ORF">POL25_40870</name>
</gene>
<sequence length="419" mass="44114">MRTLSISLLLLLPLACTGGDPGDTDASSTTTTTATSTAATETSDPTSTTSTTGTSAEVTDTDAPTTAELTTSTSTTGPVEPTGTTGTSDDNTTGEPVEPPAIHYVGRHDASDPAAIRMGWSGAGAVVRFEGTDLHVNLDDNGRWFTVVVDGEVQPPLATQPGANTYPLVTGLTPGEHTVELYRRTEGSFGVTKLLGFDITGELLAPPPVTRRIQVIGDSISCGYGNEGVSPCNFSAETENHYLTYGAIAARAVGAELHTIAWSGKGMVNNYGDDVFEPMPQIYDRTVAGDKDTLWDHAQWQPDVVVINLGTNDFSTDKDPAENVFVPAYVAFLTHLREVYPDAFILPVAPLLWGNEATMVAGYLQSVVDQRHQAGDLDVAFVDINAMAIGIGCDGHPSVATHAAMGQKLADALGEQLGW</sequence>
<dbReference type="Pfam" id="PF17996">
    <property type="entry name" value="CE2_N"/>
    <property type="match status" value="1"/>
</dbReference>
<dbReference type="CDD" id="cd01831">
    <property type="entry name" value="Endoglucanase_E_like"/>
    <property type="match status" value="1"/>
</dbReference>
<dbReference type="InterPro" id="IPR013830">
    <property type="entry name" value="SGNH_hydro"/>
</dbReference>
<dbReference type="EMBL" id="JAQNDL010000005">
    <property type="protein sequence ID" value="MDC0723306.1"/>
    <property type="molecule type" value="Genomic_DNA"/>
</dbReference>
<feature type="region of interest" description="Disordered" evidence="1">
    <location>
        <begin position="19"/>
        <end position="105"/>
    </location>
</feature>
<accession>A0ABT5EBS3</accession>